<feature type="compositionally biased region" description="Basic residues" evidence="5">
    <location>
        <begin position="323"/>
        <end position="341"/>
    </location>
</feature>
<dbReference type="Proteomes" id="UP000517252">
    <property type="component" value="Unassembled WGS sequence"/>
</dbReference>
<feature type="region of interest" description="Disordered" evidence="5">
    <location>
        <begin position="55"/>
        <end position="74"/>
    </location>
</feature>
<dbReference type="GO" id="GO:0005385">
    <property type="term" value="F:zinc ion transmembrane transporter activity"/>
    <property type="evidence" value="ECO:0007669"/>
    <property type="project" value="TreeGrafter"/>
</dbReference>
<dbReference type="AlphaFoldDB" id="A0A6V8QHR6"/>
<feature type="compositionally biased region" description="Polar residues" evidence="5">
    <location>
        <begin position="58"/>
        <end position="69"/>
    </location>
</feature>
<keyword evidence="3 6" id="KW-1133">Transmembrane helix</keyword>
<evidence type="ECO:0000313" key="8">
    <source>
        <dbReference type="Proteomes" id="UP000517252"/>
    </source>
</evidence>
<reference evidence="7 8" key="1">
    <citation type="submission" date="2020-07" db="EMBL/GenBank/DDBJ databases">
        <title>Trichoderma asperellum IC-1 whole genome shotgun sequence.</title>
        <authorList>
            <person name="Kanamasa S."/>
            <person name="Takahashi H."/>
        </authorList>
    </citation>
    <scope>NUCLEOTIDE SEQUENCE [LARGE SCALE GENOMIC DNA]</scope>
    <source>
        <strain evidence="7 8">IC-1</strain>
    </source>
</reference>
<dbReference type="InterPro" id="IPR003689">
    <property type="entry name" value="ZIP"/>
</dbReference>
<comment type="subcellular location">
    <subcellularLocation>
        <location evidence="1">Membrane</location>
        <topology evidence="1">Multi-pass membrane protein</topology>
    </subcellularLocation>
</comment>
<feature type="transmembrane region" description="Helical" evidence="6">
    <location>
        <begin position="599"/>
        <end position="622"/>
    </location>
</feature>
<evidence type="ECO:0000256" key="6">
    <source>
        <dbReference type="SAM" id="Phobius"/>
    </source>
</evidence>
<feature type="compositionally biased region" description="Polar residues" evidence="5">
    <location>
        <begin position="403"/>
        <end position="417"/>
    </location>
</feature>
<dbReference type="PANTHER" id="PTHR11040:SF210">
    <property type="entry name" value="ZINC-REGULATED TRANSPORTER 3"/>
    <property type="match status" value="1"/>
</dbReference>
<protein>
    <submittedName>
        <fullName evidence="7">Zinc transporter ZupT</fullName>
    </submittedName>
</protein>
<comment type="caution">
    <text evidence="7">The sequence shown here is derived from an EMBL/GenBank/DDBJ whole genome shotgun (WGS) entry which is preliminary data.</text>
</comment>
<organism evidence="7 8">
    <name type="scientific">Trichoderma asperellum</name>
    <name type="common">Filamentous fungus</name>
    <dbReference type="NCBI Taxonomy" id="101201"/>
    <lineage>
        <taxon>Eukaryota</taxon>
        <taxon>Fungi</taxon>
        <taxon>Dikarya</taxon>
        <taxon>Ascomycota</taxon>
        <taxon>Pezizomycotina</taxon>
        <taxon>Sordariomycetes</taxon>
        <taxon>Hypocreomycetidae</taxon>
        <taxon>Hypocreales</taxon>
        <taxon>Hypocreaceae</taxon>
        <taxon>Trichoderma</taxon>
    </lineage>
</organism>
<keyword evidence="4 6" id="KW-0472">Membrane</keyword>
<evidence type="ECO:0000313" key="7">
    <source>
        <dbReference type="EMBL" id="GFP52041.1"/>
    </source>
</evidence>
<evidence type="ECO:0000256" key="5">
    <source>
        <dbReference type="SAM" id="MobiDB-lite"/>
    </source>
</evidence>
<feature type="compositionally biased region" description="Basic and acidic residues" evidence="5">
    <location>
        <begin position="489"/>
        <end position="513"/>
    </location>
</feature>
<feature type="compositionally biased region" description="Polar residues" evidence="5">
    <location>
        <begin position="363"/>
        <end position="385"/>
    </location>
</feature>
<feature type="region of interest" description="Disordered" evidence="5">
    <location>
        <begin position="483"/>
        <end position="554"/>
    </location>
</feature>
<evidence type="ECO:0000256" key="1">
    <source>
        <dbReference type="ARBA" id="ARBA00004141"/>
    </source>
</evidence>
<accession>A0A6V8QHR6</accession>
<evidence type="ECO:0000256" key="4">
    <source>
        <dbReference type="ARBA" id="ARBA00023136"/>
    </source>
</evidence>
<sequence length="719" mass="78907">MSQRSGKQAVDEEAAPTAGSENTRPGRAGEQWRFKTNPTLLSNKPRALLLNVRRSPSRRLQSPDNSTYINGLAPGFRVPSPPEIKGPSYVSAPESINCHRPPDFLSSLSHHTSTGKKSADFALQLQKDGSEPAPAIVDIRQDSAYLPAADIQHRCRRSRPRLDLDTIRREREREQRTRNRLAMGLAARGVDNDTRGWILSSVSGIACVFGASIICVDALVRLIPGKSNFRIQDSNIFLACSLSLSFGVMLFSSLFSMLPESKEYFKQEGWTDQAAGLVMMGFFAAGFIGIQVVSRIVHQFMPSHVVDCDHSHDDTASHDGHAHHAHSGRAHSRSNRGRRMLSRAPDNKISDIAETTSDDQHLISESTPLLSSESRNADTTLSRQTSARDEMIQRPGSPLMLTRSRTTTAGDSTTPSRRPSIFEVQKRVMSFVKDTKANCDESGPCYGYTDPCGQECFKHMSSRAASNARPLPALRTATGHFQPHHSFHATHDHGHDHGHDHDHDHDHTRRDTGDAPVSPSRVASRDSLTLTDEDTSENGFPCEQMDEGDMEAQHHHHVPANAFLAIGLQTSIAIALHKFPEGFITYATNHANPTLGLNVFMALFVHNISEGFAMALPLYMALGSRLRAMVWSALLGGLSQPLGAGIAALWFKLANKTHMTPNAVAYGCLFALTSGIMVSVGLQLFVESLSLNHDRNMCMFFAFLGMSLLGLSNALFADH</sequence>
<proteinExistence type="predicted"/>
<evidence type="ECO:0000256" key="3">
    <source>
        <dbReference type="ARBA" id="ARBA00022989"/>
    </source>
</evidence>
<feature type="transmembrane region" description="Helical" evidence="6">
    <location>
        <begin position="235"/>
        <end position="254"/>
    </location>
</feature>
<feature type="transmembrane region" description="Helical" evidence="6">
    <location>
        <begin position="698"/>
        <end position="717"/>
    </location>
</feature>
<dbReference type="GO" id="GO:0016020">
    <property type="term" value="C:membrane"/>
    <property type="evidence" value="ECO:0007669"/>
    <property type="project" value="UniProtKB-SubCell"/>
</dbReference>
<evidence type="ECO:0000256" key="2">
    <source>
        <dbReference type="ARBA" id="ARBA00022692"/>
    </source>
</evidence>
<feature type="region of interest" description="Disordered" evidence="5">
    <location>
        <begin position="1"/>
        <end position="36"/>
    </location>
</feature>
<dbReference type="OrthoDB" id="262547at2759"/>
<feature type="compositionally biased region" description="Basic and acidic residues" evidence="5">
    <location>
        <begin position="312"/>
        <end position="322"/>
    </location>
</feature>
<feature type="transmembrane region" description="Helical" evidence="6">
    <location>
        <begin position="197"/>
        <end position="223"/>
    </location>
</feature>
<name>A0A6V8QHR6_TRIAP</name>
<feature type="transmembrane region" description="Helical" evidence="6">
    <location>
        <begin position="663"/>
        <end position="686"/>
    </location>
</feature>
<feature type="transmembrane region" description="Helical" evidence="6">
    <location>
        <begin position="274"/>
        <end position="293"/>
    </location>
</feature>
<dbReference type="EMBL" id="BLZH01000001">
    <property type="protein sequence ID" value="GFP52041.1"/>
    <property type="molecule type" value="Genomic_DNA"/>
</dbReference>
<keyword evidence="2 6" id="KW-0812">Transmembrane</keyword>
<gene>
    <name evidence="7" type="ORF">TASIC1_0001019300</name>
</gene>
<dbReference type="PANTHER" id="PTHR11040">
    <property type="entry name" value="ZINC/IRON TRANSPORTER"/>
    <property type="match status" value="1"/>
</dbReference>
<feature type="transmembrane region" description="Helical" evidence="6">
    <location>
        <begin position="629"/>
        <end position="651"/>
    </location>
</feature>
<dbReference type="Pfam" id="PF02535">
    <property type="entry name" value="Zip"/>
    <property type="match status" value="2"/>
</dbReference>
<feature type="region of interest" description="Disordered" evidence="5">
    <location>
        <begin position="312"/>
        <end position="419"/>
    </location>
</feature>